<dbReference type="PANTHER" id="PTHR48053">
    <property type="entry name" value="LEUCINE RICH REPEAT FAMILY PROTEIN, EXPRESSED"/>
    <property type="match status" value="1"/>
</dbReference>
<accession>A0ABR2PWR2</accession>
<proteinExistence type="predicted"/>
<evidence type="ECO:0000256" key="2">
    <source>
        <dbReference type="ARBA" id="ARBA00022729"/>
    </source>
</evidence>
<comment type="subcellular location">
    <subcellularLocation>
        <location evidence="1">Membrane</location>
        <topology evidence="1">Single-pass type I membrane protein</topology>
    </subcellularLocation>
</comment>
<protein>
    <submittedName>
        <fullName evidence="5">Uncharacterized protein</fullName>
    </submittedName>
</protein>
<keyword evidence="4" id="KW-0812">Transmembrane</keyword>
<keyword evidence="4" id="KW-0472">Membrane</keyword>
<gene>
    <name evidence="5" type="ORF">V6N11_048713</name>
</gene>
<feature type="transmembrane region" description="Helical" evidence="4">
    <location>
        <begin position="134"/>
        <end position="158"/>
    </location>
</feature>
<dbReference type="InterPro" id="IPR051716">
    <property type="entry name" value="Plant_RL_S/T_kinase"/>
</dbReference>
<dbReference type="SUPFAM" id="SSF52058">
    <property type="entry name" value="L domain-like"/>
    <property type="match status" value="1"/>
</dbReference>
<comment type="caution">
    <text evidence="5">The sequence shown here is derived from an EMBL/GenBank/DDBJ whole genome shotgun (WGS) entry which is preliminary data.</text>
</comment>
<evidence type="ECO:0000256" key="1">
    <source>
        <dbReference type="ARBA" id="ARBA00004479"/>
    </source>
</evidence>
<dbReference type="EMBL" id="JBBPBN010000050">
    <property type="protein sequence ID" value="KAK8992640.1"/>
    <property type="molecule type" value="Genomic_DNA"/>
</dbReference>
<keyword evidence="3" id="KW-0675">Receptor</keyword>
<dbReference type="Proteomes" id="UP001396334">
    <property type="component" value="Unassembled WGS sequence"/>
</dbReference>
<evidence type="ECO:0000313" key="5">
    <source>
        <dbReference type="EMBL" id="KAK8992640.1"/>
    </source>
</evidence>
<dbReference type="PANTHER" id="PTHR48053:SF117">
    <property type="entry name" value="PROTEIN KINASE DOMAIN-CONTAINING PROTEIN"/>
    <property type="match status" value="1"/>
</dbReference>
<organism evidence="5 6">
    <name type="scientific">Hibiscus sabdariffa</name>
    <name type="common">roselle</name>
    <dbReference type="NCBI Taxonomy" id="183260"/>
    <lineage>
        <taxon>Eukaryota</taxon>
        <taxon>Viridiplantae</taxon>
        <taxon>Streptophyta</taxon>
        <taxon>Embryophyta</taxon>
        <taxon>Tracheophyta</taxon>
        <taxon>Spermatophyta</taxon>
        <taxon>Magnoliopsida</taxon>
        <taxon>eudicotyledons</taxon>
        <taxon>Gunneridae</taxon>
        <taxon>Pentapetalae</taxon>
        <taxon>rosids</taxon>
        <taxon>malvids</taxon>
        <taxon>Malvales</taxon>
        <taxon>Malvaceae</taxon>
        <taxon>Malvoideae</taxon>
        <taxon>Hibiscus</taxon>
    </lineage>
</organism>
<dbReference type="InterPro" id="IPR032675">
    <property type="entry name" value="LRR_dom_sf"/>
</dbReference>
<reference evidence="5 6" key="1">
    <citation type="journal article" date="2024" name="G3 (Bethesda)">
        <title>Genome assembly of Hibiscus sabdariffa L. provides insights into metabolisms of medicinal natural products.</title>
        <authorList>
            <person name="Kim T."/>
        </authorList>
    </citation>
    <scope>NUCLEOTIDE SEQUENCE [LARGE SCALE GENOMIC DNA]</scope>
    <source>
        <strain evidence="5">TK-2024</strain>
        <tissue evidence="5">Old leaves</tissue>
    </source>
</reference>
<keyword evidence="4" id="KW-1133">Transmembrane helix</keyword>
<keyword evidence="6" id="KW-1185">Reference proteome</keyword>
<evidence type="ECO:0000313" key="6">
    <source>
        <dbReference type="Proteomes" id="UP001396334"/>
    </source>
</evidence>
<dbReference type="InterPro" id="IPR001611">
    <property type="entry name" value="Leu-rich_rpt"/>
</dbReference>
<keyword evidence="2" id="KW-0732">Signal</keyword>
<evidence type="ECO:0000256" key="4">
    <source>
        <dbReference type="SAM" id="Phobius"/>
    </source>
</evidence>
<dbReference type="Gene3D" id="3.80.10.10">
    <property type="entry name" value="Ribonuclease Inhibitor"/>
    <property type="match status" value="1"/>
</dbReference>
<name>A0ABR2PWR2_9ROSI</name>
<dbReference type="Pfam" id="PF00560">
    <property type="entry name" value="LRR_1"/>
    <property type="match status" value="1"/>
</dbReference>
<sequence length="322" mass="35783">MLSLEMLSLAENRFSGKLPHLSNTPKIEFLDLFGNAFSGNISPRIGTLPKLMQLSLSKNKLTCEIPEALSSCKNEFSDEAGKMESLVQVNISHNHLTDALPSTGAFLVINETSVIGNDLCGGDFPSKKLKNRAWWVLISCSLAALLLLAVVAFGFLFINGRNNLELERAENEDRSIWELQFFDSTASKSITTDEGVVTGESNADEGWVAVFFSSIFRAFLIFTEIPFFTITANLNHTASPTFRSTPIEQHQHRPLLLTNSQNREPRLLNPHLNQALSITARASLSPSTPFHEPKPLPALHRAHYHQPLRNHAFASPQTNLHQ</sequence>
<evidence type="ECO:0000256" key="3">
    <source>
        <dbReference type="ARBA" id="ARBA00023170"/>
    </source>
</evidence>